<proteinExistence type="predicted"/>
<evidence type="ECO:0000256" key="1">
    <source>
        <dbReference type="SAM" id="SignalP"/>
    </source>
</evidence>
<name>A0ABU3TUD9_9BACT</name>
<evidence type="ECO:0000313" key="3">
    <source>
        <dbReference type="Proteomes" id="UP001249959"/>
    </source>
</evidence>
<evidence type="ECO:0000313" key="2">
    <source>
        <dbReference type="EMBL" id="MDU0809480.1"/>
    </source>
</evidence>
<feature type="chain" id="PRO_5045175137" evidence="1">
    <location>
        <begin position="21"/>
        <end position="59"/>
    </location>
</feature>
<accession>A0ABU3TUD9</accession>
<dbReference type="Proteomes" id="UP001249959">
    <property type="component" value="Unassembled WGS sequence"/>
</dbReference>
<dbReference type="RefSeq" id="WP_315577597.1">
    <property type="nucleotide sequence ID" value="NZ_JARDXH010000009.1"/>
</dbReference>
<comment type="caution">
    <text evidence="2">The sequence shown here is derived from an EMBL/GenBank/DDBJ whole genome shotgun (WGS) entry which is preliminary data.</text>
</comment>
<keyword evidence="1" id="KW-0732">Signal</keyword>
<feature type="signal peptide" evidence="1">
    <location>
        <begin position="1"/>
        <end position="20"/>
    </location>
</feature>
<sequence>MRKFILLLILGMFFAGPTYEASARATVFSYAKPKVYKKKKGFLWGLFKKRPKKCDCPNL</sequence>
<protein>
    <submittedName>
        <fullName evidence="2">Uncharacterized protein</fullName>
    </submittedName>
</protein>
<organism evidence="2 3">
    <name type="scientific">Aquirufa regiilacus</name>
    <dbReference type="NCBI Taxonomy" id="3024868"/>
    <lineage>
        <taxon>Bacteria</taxon>
        <taxon>Pseudomonadati</taxon>
        <taxon>Bacteroidota</taxon>
        <taxon>Cytophagia</taxon>
        <taxon>Cytophagales</taxon>
        <taxon>Flectobacillaceae</taxon>
        <taxon>Aquirufa</taxon>
    </lineage>
</organism>
<gene>
    <name evidence="2" type="ORF">PQG45_10570</name>
</gene>
<reference evidence="2 3" key="1">
    <citation type="submission" date="2023-09" db="EMBL/GenBank/DDBJ databases">
        <title>Aquirufa genomes.</title>
        <authorList>
            <person name="Pitt A."/>
        </authorList>
    </citation>
    <scope>NUCLEOTIDE SEQUENCE [LARGE SCALE GENOMIC DNA]</scope>
    <source>
        <strain evidence="2 3">LEOWEIH-7C</strain>
    </source>
</reference>
<dbReference type="EMBL" id="JAVNWW010000006">
    <property type="protein sequence ID" value="MDU0809480.1"/>
    <property type="molecule type" value="Genomic_DNA"/>
</dbReference>
<keyword evidence="3" id="KW-1185">Reference proteome</keyword>